<evidence type="ECO:0000256" key="1">
    <source>
        <dbReference type="SAM" id="Phobius"/>
    </source>
</evidence>
<keyword evidence="1" id="KW-1133">Transmembrane helix</keyword>
<evidence type="ECO:0000313" key="3">
    <source>
        <dbReference type="Proteomes" id="UP000007485"/>
    </source>
</evidence>
<dbReference type="AlphaFoldDB" id="F0QV35"/>
<dbReference type="RefSeq" id="WP_013603930.1">
    <property type="nucleotide sequence ID" value="NC_015151.1"/>
</dbReference>
<keyword evidence="1" id="KW-0472">Membrane</keyword>
<name>F0QV35_VULM7</name>
<dbReference type="HOGENOM" id="CLU_1431721_0_0_2"/>
<sequence length="189" mass="20909">MSIVRGVYEGLTAVIYGFIFDIALKLLLLIGFTDIIYDILQLIIAILWIGMAMFGWGGVCIISKGTCRLSTIYRYVMFIVIPIMAFSYILYLYSNGVAAALLFLIAVSITLGLSVSGYVGAYIISNQFRNNLGRIGVVISIIAVIMWLTLIPRVMEIGTAINAVGNALIVIALMQVRRRYSPNISIRRK</sequence>
<dbReference type="EMBL" id="CP002529">
    <property type="protein sequence ID" value="ADY00767.1"/>
    <property type="molecule type" value="Genomic_DNA"/>
</dbReference>
<proteinExistence type="predicted"/>
<keyword evidence="3" id="KW-1185">Reference proteome</keyword>
<protein>
    <submittedName>
        <fullName evidence="2">Uncharacterized protein</fullName>
    </submittedName>
</protein>
<dbReference type="KEGG" id="vmo:VMUT_0556"/>
<dbReference type="OrthoDB" id="29171at2157"/>
<feature type="transmembrane region" description="Helical" evidence="1">
    <location>
        <begin position="12"/>
        <end position="33"/>
    </location>
</feature>
<organism evidence="2 3">
    <name type="scientific">Vulcanisaeta moutnovskia (strain 768-28)</name>
    <dbReference type="NCBI Taxonomy" id="985053"/>
    <lineage>
        <taxon>Archaea</taxon>
        <taxon>Thermoproteota</taxon>
        <taxon>Thermoprotei</taxon>
        <taxon>Thermoproteales</taxon>
        <taxon>Thermoproteaceae</taxon>
        <taxon>Vulcanisaeta</taxon>
    </lineage>
</organism>
<feature type="transmembrane region" description="Helical" evidence="1">
    <location>
        <begin position="39"/>
        <end position="63"/>
    </location>
</feature>
<dbReference type="STRING" id="985053.VMUT_0556"/>
<feature type="transmembrane region" description="Helical" evidence="1">
    <location>
        <begin position="157"/>
        <end position="176"/>
    </location>
</feature>
<evidence type="ECO:0000313" key="2">
    <source>
        <dbReference type="EMBL" id="ADY00767.1"/>
    </source>
</evidence>
<feature type="transmembrane region" description="Helical" evidence="1">
    <location>
        <begin position="131"/>
        <end position="151"/>
    </location>
</feature>
<accession>F0QV35</accession>
<dbReference type="Proteomes" id="UP000007485">
    <property type="component" value="Chromosome"/>
</dbReference>
<feature type="transmembrane region" description="Helical" evidence="1">
    <location>
        <begin position="99"/>
        <end position="124"/>
    </location>
</feature>
<keyword evidence="1" id="KW-0812">Transmembrane</keyword>
<dbReference type="GeneID" id="10288208"/>
<feature type="transmembrane region" description="Helical" evidence="1">
    <location>
        <begin position="75"/>
        <end position="93"/>
    </location>
</feature>
<dbReference type="eggNOG" id="arCOG13913">
    <property type="taxonomic scope" value="Archaea"/>
</dbReference>
<gene>
    <name evidence="2" type="ordered locus">VMUT_0556</name>
</gene>
<reference evidence="2 3" key="1">
    <citation type="journal article" date="2011" name="J. Bacteriol.">
        <title>Complete genome sequence of 'Vulcanisaeta moutnovskia' strain 768-28, a novel member of the hyperthermophilic crenarchaeal genus vulcanisaeta.</title>
        <authorList>
            <person name="Gumerov V.M."/>
            <person name="Mardanov A.V."/>
            <person name="Beletsky A.V."/>
            <person name="Prokofeva M.I."/>
            <person name="Bonch-Osmolovskaya E.A."/>
            <person name="Ravin N.V."/>
            <person name="Skryabin K.G."/>
        </authorList>
    </citation>
    <scope>NUCLEOTIDE SEQUENCE [LARGE SCALE GENOMIC DNA]</scope>
    <source>
        <strain evidence="2 3">768-28</strain>
    </source>
</reference>